<reference evidence="1 2" key="1">
    <citation type="journal article" date="2019" name="Int. J. Syst. Evol. Microbiol.">
        <title>The Global Catalogue of Microorganisms (GCM) 10K type strain sequencing project: providing services to taxonomists for standard genome sequencing and annotation.</title>
        <authorList>
            <consortium name="The Broad Institute Genomics Platform"/>
            <consortium name="The Broad Institute Genome Sequencing Center for Infectious Disease"/>
            <person name="Wu L."/>
            <person name="Ma J."/>
        </authorList>
    </citation>
    <scope>NUCLEOTIDE SEQUENCE [LARGE SCALE GENOMIC DNA]</scope>
    <source>
        <strain evidence="1 2">JCM 15608</strain>
    </source>
</reference>
<dbReference type="Pfam" id="PF04463">
    <property type="entry name" value="2-thiour_desulf"/>
    <property type="match status" value="1"/>
</dbReference>
<protein>
    <submittedName>
        <fullName evidence="1">DUF523 domain-containing protein</fullName>
    </submittedName>
</protein>
<sequence>MQDKILVSACFLGKKVRYNGEVKSLSNQLITQWQQEGRLMAICPEVEGGLPVPRSPAEINRNSGKVFTCDGTDVSEAFYLGAQRALALCQQFNIRFALLKESSPSCGSATIYDGSFNGSKVEGAGVTTTLLRKHGIHVFSEKNLSELANLIDSPAL</sequence>
<gene>
    <name evidence="1" type="ORF">GCM10009111_33910</name>
</gene>
<accession>A0ABN1LBI9</accession>
<comment type="caution">
    <text evidence="1">The sequence shown here is derived from an EMBL/GenBank/DDBJ whole genome shotgun (WGS) entry which is preliminary data.</text>
</comment>
<name>A0ABN1LBI9_9GAMM</name>
<dbReference type="Proteomes" id="UP001500021">
    <property type="component" value="Unassembled WGS sequence"/>
</dbReference>
<organism evidence="1 2">
    <name type="scientific">Colwellia asteriadis</name>
    <dbReference type="NCBI Taxonomy" id="517723"/>
    <lineage>
        <taxon>Bacteria</taxon>
        <taxon>Pseudomonadati</taxon>
        <taxon>Pseudomonadota</taxon>
        <taxon>Gammaproteobacteria</taxon>
        <taxon>Alteromonadales</taxon>
        <taxon>Colwelliaceae</taxon>
        <taxon>Colwellia</taxon>
    </lineage>
</organism>
<evidence type="ECO:0000313" key="1">
    <source>
        <dbReference type="EMBL" id="GAA0823769.1"/>
    </source>
</evidence>
<dbReference type="PANTHER" id="PTHR30087:SF1">
    <property type="entry name" value="HYPOTHETICAL CYTOSOLIC PROTEIN"/>
    <property type="match status" value="1"/>
</dbReference>
<dbReference type="InterPro" id="IPR007553">
    <property type="entry name" value="2-thiour_desulf"/>
</dbReference>
<dbReference type="EMBL" id="BAAAFA010000015">
    <property type="protein sequence ID" value="GAA0823769.1"/>
    <property type="molecule type" value="Genomic_DNA"/>
</dbReference>
<evidence type="ECO:0000313" key="2">
    <source>
        <dbReference type="Proteomes" id="UP001500021"/>
    </source>
</evidence>
<dbReference type="PANTHER" id="PTHR30087">
    <property type="entry name" value="INNER MEMBRANE PROTEIN"/>
    <property type="match status" value="1"/>
</dbReference>
<keyword evidence="2" id="KW-1185">Reference proteome</keyword>
<dbReference type="RefSeq" id="WP_343819001.1">
    <property type="nucleotide sequence ID" value="NZ_BAAAFA010000015.1"/>
</dbReference>
<proteinExistence type="predicted"/>